<sequence>MLYLFSPNVVDKSDACTHTHTHTYTKNKKEKLIYPVLPIHLSIFSFPKALLLITLLLDYCHPVVRSGPALQTNSMNNTNHSSGLFVCVCPRAPVHTGPSQHTAQVTSLGEIVFFTPASHFPSSPVFPPHLRSSTFMLRGNMYTVWTSSSVGAIRVAHIEETHY</sequence>
<evidence type="ECO:0000313" key="2">
    <source>
        <dbReference type="Proteomes" id="UP000308267"/>
    </source>
</evidence>
<accession>A0A4S2LT97</accession>
<evidence type="ECO:0000313" key="1">
    <source>
        <dbReference type="EMBL" id="TGZ67033.1"/>
    </source>
</evidence>
<protein>
    <submittedName>
        <fullName evidence="1">Uncharacterized protein</fullName>
    </submittedName>
</protein>
<dbReference type="EMBL" id="SJOL01006430">
    <property type="protein sequence ID" value="TGZ67033.1"/>
    <property type="molecule type" value="Genomic_DNA"/>
</dbReference>
<gene>
    <name evidence="1" type="ORF">CRM22_005013</name>
</gene>
<dbReference type="OrthoDB" id="10445278at2759"/>
<comment type="caution">
    <text evidence="1">The sequence shown here is derived from an EMBL/GenBank/DDBJ whole genome shotgun (WGS) entry which is preliminary data.</text>
</comment>
<organism evidence="1 2">
    <name type="scientific">Opisthorchis felineus</name>
    <dbReference type="NCBI Taxonomy" id="147828"/>
    <lineage>
        <taxon>Eukaryota</taxon>
        <taxon>Metazoa</taxon>
        <taxon>Spiralia</taxon>
        <taxon>Lophotrochozoa</taxon>
        <taxon>Platyhelminthes</taxon>
        <taxon>Trematoda</taxon>
        <taxon>Digenea</taxon>
        <taxon>Opisthorchiida</taxon>
        <taxon>Opisthorchiata</taxon>
        <taxon>Opisthorchiidae</taxon>
        <taxon>Opisthorchis</taxon>
    </lineage>
</organism>
<reference evidence="1 2" key="1">
    <citation type="journal article" date="2019" name="BMC Genomics">
        <title>New insights from Opisthorchis felineus genome: update on genomics of the epidemiologically important liver flukes.</title>
        <authorList>
            <person name="Ershov N.I."/>
            <person name="Mordvinov V.A."/>
            <person name="Prokhortchouk E.B."/>
            <person name="Pakharukova M.Y."/>
            <person name="Gunbin K.V."/>
            <person name="Ustyantsev K."/>
            <person name="Genaev M.A."/>
            <person name="Blinov A.G."/>
            <person name="Mazur A."/>
            <person name="Boulygina E."/>
            <person name="Tsygankova S."/>
            <person name="Khrameeva E."/>
            <person name="Chekanov N."/>
            <person name="Fan G."/>
            <person name="Xiao A."/>
            <person name="Zhang H."/>
            <person name="Xu X."/>
            <person name="Yang H."/>
            <person name="Solovyev V."/>
            <person name="Lee S.M."/>
            <person name="Liu X."/>
            <person name="Afonnikov D.A."/>
            <person name="Skryabin K.G."/>
        </authorList>
    </citation>
    <scope>NUCLEOTIDE SEQUENCE [LARGE SCALE GENOMIC DNA]</scope>
    <source>
        <strain evidence="1">AK-0245</strain>
        <tissue evidence="1">Whole organism</tissue>
    </source>
</reference>
<proteinExistence type="predicted"/>
<dbReference type="Proteomes" id="UP000308267">
    <property type="component" value="Unassembled WGS sequence"/>
</dbReference>
<keyword evidence="2" id="KW-1185">Reference proteome</keyword>
<dbReference type="AlphaFoldDB" id="A0A4S2LT97"/>
<name>A0A4S2LT97_OPIFE</name>